<feature type="transmembrane region" description="Helical" evidence="10">
    <location>
        <begin position="324"/>
        <end position="344"/>
    </location>
</feature>
<feature type="transmembrane region" description="Helical" evidence="10">
    <location>
        <begin position="163"/>
        <end position="184"/>
    </location>
</feature>
<dbReference type="Proteomes" id="UP000663891">
    <property type="component" value="Unassembled WGS sequence"/>
</dbReference>
<name>A0A815FAW8_9BILA</name>
<dbReference type="CDD" id="cd20069">
    <property type="entry name" value="5TM_Oxa1-like"/>
    <property type="match status" value="1"/>
</dbReference>
<dbReference type="AlphaFoldDB" id="A0A815FAW8"/>
<dbReference type="EMBL" id="CAJNON010000577">
    <property type="protein sequence ID" value="CAF1322791.1"/>
    <property type="molecule type" value="Genomic_DNA"/>
</dbReference>
<organism evidence="12 14">
    <name type="scientific">Adineta steineri</name>
    <dbReference type="NCBI Taxonomy" id="433720"/>
    <lineage>
        <taxon>Eukaryota</taxon>
        <taxon>Metazoa</taxon>
        <taxon>Spiralia</taxon>
        <taxon>Gnathifera</taxon>
        <taxon>Rotifera</taxon>
        <taxon>Eurotatoria</taxon>
        <taxon>Bdelloidea</taxon>
        <taxon>Adinetida</taxon>
        <taxon>Adinetidae</taxon>
        <taxon>Adineta</taxon>
    </lineage>
</organism>
<accession>A0A815FAW8</accession>
<protein>
    <recommendedName>
        <fullName evidence="11">Membrane insertase YidC/Oxa/ALB C-terminal domain-containing protein</fullName>
    </recommendedName>
</protein>
<comment type="subcellular location">
    <subcellularLocation>
        <location evidence="9">Membrane</location>
        <topology evidence="9">Multi-pass membrane protein</topology>
    </subcellularLocation>
    <subcellularLocation>
        <location evidence="1">Mitochondrion inner membrane</location>
        <topology evidence="1">Multi-pass membrane protein</topology>
    </subcellularLocation>
</comment>
<dbReference type="Proteomes" id="UP000663881">
    <property type="component" value="Unassembled WGS sequence"/>
</dbReference>
<gene>
    <name evidence="13" type="ORF">OKA104_LOCUS22577</name>
    <name evidence="12" type="ORF">VCS650_LOCUS32238</name>
</gene>
<keyword evidence="4" id="KW-0999">Mitochondrion inner membrane</keyword>
<dbReference type="Pfam" id="PF02096">
    <property type="entry name" value="60KD_IMP"/>
    <property type="match status" value="1"/>
</dbReference>
<evidence type="ECO:0000256" key="5">
    <source>
        <dbReference type="ARBA" id="ARBA00022946"/>
    </source>
</evidence>
<comment type="caution">
    <text evidence="12">The sequence shown here is derived from an EMBL/GenBank/DDBJ whole genome shotgun (WGS) entry which is preliminary data.</text>
</comment>
<keyword evidence="6 10" id="KW-1133">Transmembrane helix</keyword>
<dbReference type="GO" id="GO:0032979">
    <property type="term" value="P:protein insertion into mitochondrial inner membrane from matrix"/>
    <property type="evidence" value="ECO:0007669"/>
    <property type="project" value="TreeGrafter"/>
</dbReference>
<evidence type="ECO:0000256" key="9">
    <source>
        <dbReference type="RuleBase" id="RU003945"/>
    </source>
</evidence>
<keyword evidence="8 10" id="KW-0472">Membrane</keyword>
<dbReference type="OrthoDB" id="2148490at2759"/>
<evidence type="ECO:0000256" key="8">
    <source>
        <dbReference type="ARBA" id="ARBA00023136"/>
    </source>
</evidence>
<dbReference type="EMBL" id="CAJOAY010001653">
    <property type="protein sequence ID" value="CAF3870636.1"/>
    <property type="molecule type" value="Genomic_DNA"/>
</dbReference>
<evidence type="ECO:0000256" key="7">
    <source>
        <dbReference type="ARBA" id="ARBA00023128"/>
    </source>
</evidence>
<feature type="transmembrane region" description="Helical" evidence="10">
    <location>
        <begin position="247"/>
        <end position="265"/>
    </location>
</feature>
<dbReference type="PANTHER" id="PTHR12428">
    <property type="entry name" value="OXA1"/>
    <property type="match status" value="1"/>
</dbReference>
<comment type="similarity">
    <text evidence="2 9">Belongs to the OXA1/ALB3/YidC family.</text>
</comment>
<feature type="transmembrane region" description="Helical" evidence="10">
    <location>
        <begin position="285"/>
        <end position="304"/>
    </location>
</feature>
<evidence type="ECO:0000313" key="12">
    <source>
        <dbReference type="EMBL" id="CAF1322791.1"/>
    </source>
</evidence>
<sequence length="445" mass="49813">MELRHCGRLVGSLVRLSRQPKLCYPIRNFSSSSRLFPINSSQLVLKRSLSWQFWNSSASTKAVDPWPANITHPTSESITIAPPTSSLSPSPTSVVSNVPTIEADEFGYIPEPPMIPSDVPVEFLLNAAGEPALSTLGLGQWYLPTGWVQQSLDLIHANLGLPWWATIMIGTLILRTATIPIAIYNQRSAGQMQLHMPKLQELQAKLQEARIRNDQLAIMRAGGDLMEFMKYSDVKPWKAMLGPFMQMPFFISFFLGIRALANYPLESMMFGGMLWFPDLTVPDPYYILPVFTACTMFLTMELGIETGMRTANLGPIGRNALRVIPFLSLIFTINFSSALTLYWATSNVISLAQSVVLRQPSIRRALRLPAPPPKRTEPKIKKKKGIAGFRENYRNSKLLAEVEKRKQLGDDIFRRAGISSAVPTYKYDPTKVKENNPPQIRKTSG</sequence>
<evidence type="ECO:0000313" key="13">
    <source>
        <dbReference type="EMBL" id="CAF3870636.1"/>
    </source>
</evidence>
<evidence type="ECO:0000256" key="1">
    <source>
        <dbReference type="ARBA" id="ARBA00004448"/>
    </source>
</evidence>
<dbReference type="GO" id="GO:0032977">
    <property type="term" value="F:membrane insertase activity"/>
    <property type="evidence" value="ECO:0007669"/>
    <property type="project" value="InterPro"/>
</dbReference>
<reference evidence="12" key="1">
    <citation type="submission" date="2021-02" db="EMBL/GenBank/DDBJ databases">
        <authorList>
            <person name="Nowell W R."/>
        </authorList>
    </citation>
    <scope>NUCLEOTIDE SEQUENCE</scope>
</reference>
<keyword evidence="5" id="KW-0809">Transit peptide</keyword>
<evidence type="ECO:0000256" key="6">
    <source>
        <dbReference type="ARBA" id="ARBA00022989"/>
    </source>
</evidence>
<evidence type="ECO:0000313" key="14">
    <source>
        <dbReference type="Proteomes" id="UP000663891"/>
    </source>
</evidence>
<feature type="domain" description="Membrane insertase YidC/Oxa/ALB C-terminal" evidence="11">
    <location>
        <begin position="163"/>
        <end position="358"/>
    </location>
</feature>
<evidence type="ECO:0000256" key="2">
    <source>
        <dbReference type="ARBA" id="ARBA00009877"/>
    </source>
</evidence>
<dbReference type="NCBIfam" id="TIGR03592">
    <property type="entry name" value="yidC_oxa1_cterm"/>
    <property type="match status" value="1"/>
</dbReference>
<proteinExistence type="inferred from homology"/>
<evidence type="ECO:0000259" key="11">
    <source>
        <dbReference type="Pfam" id="PF02096"/>
    </source>
</evidence>
<evidence type="ECO:0000256" key="10">
    <source>
        <dbReference type="SAM" id="Phobius"/>
    </source>
</evidence>
<keyword evidence="3 9" id="KW-0812">Transmembrane</keyword>
<keyword evidence="7" id="KW-0496">Mitochondrion</keyword>
<dbReference type="InterPro" id="IPR001708">
    <property type="entry name" value="YidC/ALB3/OXA1/COX18"/>
</dbReference>
<evidence type="ECO:0000256" key="3">
    <source>
        <dbReference type="ARBA" id="ARBA00022692"/>
    </source>
</evidence>
<dbReference type="InterPro" id="IPR028055">
    <property type="entry name" value="YidC/Oxa/ALB_C"/>
</dbReference>
<evidence type="ECO:0000256" key="4">
    <source>
        <dbReference type="ARBA" id="ARBA00022792"/>
    </source>
</evidence>
<dbReference type="GO" id="GO:0005743">
    <property type="term" value="C:mitochondrial inner membrane"/>
    <property type="evidence" value="ECO:0007669"/>
    <property type="project" value="UniProtKB-SubCell"/>
</dbReference>
<dbReference type="PANTHER" id="PTHR12428:SF66">
    <property type="entry name" value="MITOCHONDRIAL INNER MEMBRANE PROTEIN OXA1L"/>
    <property type="match status" value="1"/>
</dbReference>